<keyword evidence="5" id="KW-0863">Zinc-finger</keyword>
<keyword evidence="3" id="KW-0808">Transferase</keyword>
<comment type="subcellular location">
    <subcellularLocation>
        <location evidence="1">Nucleus</location>
    </subcellularLocation>
</comment>
<dbReference type="GO" id="GO:0005634">
    <property type="term" value="C:nucleus"/>
    <property type="evidence" value="ECO:0007669"/>
    <property type="project" value="UniProtKB-SubCell"/>
</dbReference>
<dbReference type="GO" id="GO:0000123">
    <property type="term" value="C:histone acetyltransferase complex"/>
    <property type="evidence" value="ECO:0007669"/>
    <property type="project" value="TreeGrafter"/>
</dbReference>
<feature type="domain" description="TAZ-type" evidence="13">
    <location>
        <begin position="67"/>
        <end position="152"/>
    </location>
</feature>
<sequence>MYDRKRVVMPSIPEDAEEIEEGFPSPFFLPMDIDVDSDCEEHPKSKEQQGNQHSTERSYQKKFHHRSTSKKVRLRRQKRLLLLQHSAQCTVVEGECSRTSQCADMKALWRHIERCEATDCEYAHCISSRYVLSHFHRCQVAGNYKCKLCAPVRKYMTKQKNAKKL</sequence>
<dbReference type="InterPro" id="IPR000197">
    <property type="entry name" value="Znf_TAZ"/>
</dbReference>
<dbReference type="Pfam" id="PF02135">
    <property type="entry name" value="zf-TAZ"/>
    <property type="match status" value="1"/>
</dbReference>
<dbReference type="SMART" id="SM00551">
    <property type="entry name" value="ZnF_TAZ"/>
    <property type="match status" value="1"/>
</dbReference>
<dbReference type="Gene3D" id="1.20.1020.10">
    <property type="entry name" value="TAZ domain"/>
    <property type="match status" value="1"/>
</dbReference>
<evidence type="ECO:0000256" key="11">
    <source>
        <dbReference type="ARBA" id="ARBA00048017"/>
    </source>
</evidence>
<dbReference type="PROSITE" id="PS50134">
    <property type="entry name" value="ZF_TAZ"/>
    <property type="match status" value="1"/>
</dbReference>
<dbReference type="GO" id="GO:0003713">
    <property type="term" value="F:transcription coactivator activity"/>
    <property type="evidence" value="ECO:0007669"/>
    <property type="project" value="TreeGrafter"/>
</dbReference>
<dbReference type="PANTHER" id="PTHR13808:SF1">
    <property type="entry name" value="HISTONE ACETYLTRANSFERASE"/>
    <property type="match status" value="1"/>
</dbReference>
<evidence type="ECO:0000256" key="1">
    <source>
        <dbReference type="ARBA" id="ARBA00004123"/>
    </source>
</evidence>
<feature type="compositionally biased region" description="Basic residues" evidence="12">
    <location>
        <begin position="60"/>
        <end position="72"/>
    </location>
</feature>
<gene>
    <name evidence="14" type="ORF">CTEN210_09280</name>
</gene>
<dbReference type="GO" id="GO:0008270">
    <property type="term" value="F:zinc ion binding"/>
    <property type="evidence" value="ECO:0007669"/>
    <property type="project" value="UniProtKB-KW"/>
</dbReference>
<evidence type="ECO:0000256" key="12">
    <source>
        <dbReference type="SAM" id="MobiDB-lite"/>
    </source>
</evidence>
<comment type="caution">
    <text evidence="14">The sequence shown here is derived from an EMBL/GenBank/DDBJ whole genome shotgun (WGS) entry which is preliminary data.</text>
</comment>
<evidence type="ECO:0000256" key="6">
    <source>
        <dbReference type="ARBA" id="ARBA00022833"/>
    </source>
</evidence>
<feature type="region of interest" description="Disordered" evidence="12">
    <location>
        <begin position="36"/>
        <end position="72"/>
    </location>
</feature>
<evidence type="ECO:0000259" key="13">
    <source>
        <dbReference type="PROSITE" id="PS50134"/>
    </source>
</evidence>
<dbReference type="EC" id="2.3.1.48" evidence="2"/>
<keyword evidence="15" id="KW-1185">Reference proteome</keyword>
<keyword evidence="7" id="KW-0156">Chromatin regulator</keyword>
<keyword evidence="8" id="KW-0805">Transcription regulation</keyword>
<dbReference type="InterPro" id="IPR035898">
    <property type="entry name" value="TAZ_dom_sf"/>
</dbReference>
<name>A0AAD3H7H5_9STRA</name>
<dbReference type="GO" id="GO:0045944">
    <property type="term" value="P:positive regulation of transcription by RNA polymerase II"/>
    <property type="evidence" value="ECO:0007669"/>
    <property type="project" value="TreeGrafter"/>
</dbReference>
<dbReference type="EMBL" id="BLLK01000046">
    <property type="protein sequence ID" value="GFH52804.1"/>
    <property type="molecule type" value="Genomic_DNA"/>
</dbReference>
<dbReference type="Proteomes" id="UP001054902">
    <property type="component" value="Unassembled WGS sequence"/>
</dbReference>
<dbReference type="InterPro" id="IPR013178">
    <property type="entry name" value="Histone_AcTrfase_Rtt109/CBP"/>
</dbReference>
<dbReference type="AlphaFoldDB" id="A0AAD3H7H5"/>
<evidence type="ECO:0000256" key="3">
    <source>
        <dbReference type="ARBA" id="ARBA00022679"/>
    </source>
</evidence>
<evidence type="ECO:0000313" key="14">
    <source>
        <dbReference type="EMBL" id="GFH52804.1"/>
    </source>
</evidence>
<keyword evidence="10" id="KW-0539">Nucleus</keyword>
<proteinExistence type="predicted"/>
<keyword evidence="6" id="KW-0862">Zinc</keyword>
<evidence type="ECO:0000256" key="9">
    <source>
        <dbReference type="ARBA" id="ARBA00023163"/>
    </source>
</evidence>
<dbReference type="GO" id="GO:0031490">
    <property type="term" value="F:chromatin DNA binding"/>
    <property type="evidence" value="ECO:0007669"/>
    <property type="project" value="TreeGrafter"/>
</dbReference>
<evidence type="ECO:0000256" key="10">
    <source>
        <dbReference type="ARBA" id="ARBA00023242"/>
    </source>
</evidence>
<evidence type="ECO:0000256" key="8">
    <source>
        <dbReference type="ARBA" id="ARBA00023015"/>
    </source>
</evidence>
<dbReference type="GO" id="GO:0005667">
    <property type="term" value="C:transcription regulator complex"/>
    <property type="evidence" value="ECO:0007669"/>
    <property type="project" value="TreeGrafter"/>
</dbReference>
<organism evidence="14 15">
    <name type="scientific">Chaetoceros tenuissimus</name>
    <dbReference type="NCBI Taxonomy" id="426638"/>
    <lineage>
        <taxon>Eukaryota</taxon>
        <taxon>Sar</taxon>
        <taxon>Stramenopiles</taxon>
        <taxon>Ochrophyta</taxon>
        <taxon>Bacillariophyta</taxon>
        <taxon>Coscinodiscophyceae</taxon>
        <taxon>Chaetocerotophycidae</taxon>
        <taxon>Chaetocerotales</taxon>
        <taxon>Chaetocerotaceae</taxon>
        <taxon>Chaetoceros</taxon>
    </lineage>
</organism>
<evidence type="ECO:0000313" key="15">
    <source>
        <dbReference type="Proteomes" id="UP001054902"/>
    </source>
</evidence>
<evidence type="ECO:0000256" key="7">
    <source>
        <dbReference type="ARBA" id="ARBA00022853"/>
    </source>
</evidence>
<keyword evidence="9" id="KW-0804">Transcription</keyword>
<evidence type="ECO:0000256" key="4">
    <source>
        <dbReference type="ARBA" id="ARBA00022723"/>
    </source>
</evidence>
<keyword evidence="4" id="KW-0479">Metal-binding</keyword>
<accession>A0AAD3H7H5</accession>
<protein>
    <recommendedName>
        <fullName evidence="2">histone acetyltransferase</fullName>
        <ecNumber evidence="2">2.3.1.48</ecNumber>
    </recommendedName>
</protein>
<evidence type="ECO:0000256" key="2">
    <source>
        <dbReference type="ARBA" id="ARBA00013184"/>
    </source>
</evidence>
<dbReference type="SUPFAM" id="SSF57933">
    <property type="entry name" value="TAZ domain"/>
    <property type="match status" value="1"/>
</dbReference>
<reference evidence="14 15" key="1">
    <citation type="journal article" date="2021" name="Sci. Rep.">
        <title>The genome of the diatom Chaetoceros tenuissimus carries an ancient integrated fragment of an extant virus.</title>
        <authorList>
            <person name="Hongo Y."/>
            <person name="Kimura K."/>
            <person name="Takaki Y."/>
            <person name="Yoshida Y."/>
            <person name="Baba S."/>
            <person name="Kobayashi G."/>
            <person name="Nagasaki K."/>
            <person name="Hano T."/>
            <person name="Tomaru Y."/>
        </authorList>
    </citation>
    <scope>NUCLEOTIDE SEQUENCE [LARGE SCALE GENOMIC DNA]</scope>
    <source>
        <strain evidence="14 15">NIES-3715</strain>
    </source>
</reference>
<dbReference type="GO" id="GO:0004402">
    <property type="term" value="F:histone acetyltransferase activity"/>
    <property type="evidence" value="ECO:0007669"/>
    <property type="project" value="InterPro"/>
</dbReference>
<evidence type="ECO:0000256" key="5">
    <source>
        <dbReference type="ARBA" id="ARBA00022771"/>
    </source>
</evidence>
<dbReference type="PANTHER" id="PTHR13808">
    <property type="entry name" value="CBP/P300-RELATED"/>
    <property type="match status" value="1"/>
</dbReference>
<comment type="catalytic activity">
    <reaction evidence="11">
        <text>L-lysyl-[protein] + acetyl-CoA = N(6)-acetyl-L-lysyl-[protein] + CoA + H(+)</text>
        <dbReference type="Rhea" id="RHEA:45948"/>
        <dbReference type="Rhea" id="RHEA-COMP:9752"/>
        <dbReference type="Rhea" id="RHEA-COMP:10731"/>
        <dbReference type="ChEBI" id="CHEBI:15378"/>
        <dbReference type="ChEBI" id="CHEBI:29969"/>
        <dbReference type="ChEBI" id="CHEBI:57287"/>
        <dbReference type="ChEBI" id="CHEBI:57288"/>
        <dbReference type="ChEBI" id="CHEBI:61930"/>
        <dbReference type="EC" id="2.3.1.48"/>
    </reaction>
</comment>